<feature type="region of interest" description="Disordered" evidence="1">
    <location>
        <begin position="267"/>
        <end position="309"/>
    </location>
</feature>
<feature type="region of interest" description="Disordered" evidence="1">
    <location>
        <begin position="738"/>
        <end position="762"/>
    </location>
</feature>
<feature type="region of interest" description="Disordered" evidence="1">
    <location>
        <begin position="685"/>
        <end position="713"/>
    </location>
</feature>
<feature type="region of interest" description="Disordered" evidence="1">
    <location>
        <begin position="197"/>
        <end position="224"/>
    </location>
</feature>
<feature type="region of interest" description="Disordered" evidence="1">
    <location>
        <begin position="889"/>
        <end position="913"/>
    </location>
</feature>
<dbReference type="AlphaFoldDB" id="A0A167YZ37"/>
<feature type="compositionally biased region" description="Basic and acidic residues" evidence="1">
    <location>
        <begin position="324"/>
        <end position="334"/>
    </location>
</feature>
<feature type="compositionally biased region" description="Polar residues" evidence="1">
    <location>
        <begin position="292"/>
        <end position="303"/>
    </location>
</feature>
<feature type="region of interest" description="Disordered" evidence="1">
    <location>
        <begin position="582"/>
        <end position="601"/>
    </location>
</feature>
<dbReference type="OrthoDB" id="3946750at2759"/>
<feature type="compositionally biased region" description="Basic and acidic residues" evidence="1">
    <location>
        <begin position="592"/>
        <end position="601"/>
    </location>
</feature>
<evidence type="ECO:0000256" key="1">
    <source>
        <dbReference type="SAM" id="MobiDB-lite"/>
    </source>
</evidence>
<evidence type="ECO:0000313" key="2">
    <source>
        <dbReference type="EMBL" id="OAA66871.1"/>
    </source>
</evidence>
<feature type="region of interest" description="Disordered" evidence="1">
    <location>
        <begin position="957"/>
        <end position="989"/>
    </location>
</feature>
<feature type="region of interest" description="Disordered" evidence="1">
    <location>
        <begin position="547"/>
        <end position="566"/>
    </location>
</feature>
<sequence length="1043" mass="115003">MLTSVSSLTPRARLVHNRAAGACALNAAAAAPSAAVLLRHRQQQTRGFRFGWWPDHHMDREQYREMRRRYRALRHKNRDSLRDRKLLWEQQLANASELADASRRWGHHFWQPKRCFAFGRHGQADNEAFKTPGNPTGVRPGQNIEDVERGAWGHFLFRDGEEIQQRPDESQRQSAWTSPFDDIRTYIARRQSDMMKEAGFGEPSSKHSAMAAKTKTKAGRTAEAEAEADFVIDPITNRKISKSSAKSAPHESVHGPIATGQSYWSQFSQAGSASKEDESESPLSFDGPLAPISNNAQGSTGSQGVHDIDLPPTAAELRAYQNAPREDLSPEDASRNTTIITADSSVNGTRAPVFQSDEYVRQHQPKLSDISDNTGATYLSWKYKGLFGNDLNKKNTDRYAVHFDGLSASSAASVPDVLPEKYDDLHKYTPVTHNEPDGKPPGYMEQETYTDLHQYSHPSADNAADKPAQSHSTYDPAELEKYRPVMWNEPDGQPTTPPVQIGHEGYDPEEVQKYQPFRWNEPDGQPPNATKVEGEASYDPAELAKYKPFHWNEPDGQPTTPVERGHEGYDAAEVQKYQAFRWNEPDGQPDTPVERGHEGYDPAEVQRYKAFRYNEPDGKAPENAQDVVEAAELSSYKPVKYQEPDGKPEAVVDITAKSLNEYDLTNTDVAMSDENYAQIKQKLEGLSHPDGEEASLKRTASGEQAKPGVQTRERMESAMARINAESDVVDKMASLSIGSAKRRSRRPLSEAQRQQAVVDPYSKEPQGLETSYAEECQGKATWPTYVKTYKAKDRSESSEGKAADASSANAESSVYKILAYDPAMQTINVAETTSAVPHTGSPLTPAEVLVRLSNPTKFFPHFEPLQAQGFEIVSGSGDVLVFRKVRDVEETKNETTTPEPSASQASSSIGAEDARPAKINPIDMTGTPGSHYLSPPTANFASPTGYVNYDIPSLDGYRRDNTASSKDNLPPPPSSSSFSNKGSAHANVGVRREEPVFSGSKWGDAETAANSKPSVAKRMIVGATWVAGVSYGLGVVGEYMKGN</sequence>
<accession>A0A167YZ37</accession>
<organism evidence="2 3">
    <name type="scientific">Niveomyces insectorum RCEF 264</name>
    <dbReference type="NCBI Taxonomy" id="1081102"/>
    <lineage>
        <taxon>Eukaryota</taxon>
        <taxon>Fungi</taxon>
        <taxon>Dikarya</taxon>
        <taxon>Ascomycota</taxon>
        <taxon>Pezizomycotina</taxon>
        <taxon>Sordariomycetes</taxon>
        <taxon>Hypocreomycetidae</taxon>
        <taxon>Hypocreales</taxon>
        <taxon>Cordycipitaceae</taxon>
        <taxon>Niveomyces</taxon>
    </lineage>
</organism>
<dbReference type="STRING" id="1081102.A0A167YZ37"/>
<dbReference type="EMBL" id="AZHD01000002">
    <property type="protein sequence ID" value="OAA66871.1"/>
    <property type="molecule type" value="Genomic_DNA"/>
</dbReference>
<dbReference type="Proteomes" id="UP000076874">
    <property type="component" value="Unassembled WGS sequence"/>
</dbReference>
<feature type="region of interest" description="Disordered" evidence="1">
    <location>
        <begin position="517"/>
        <end position="537"/>
    </location>
</feature>
<protein>
    <submittedName>
        <fullName evidence="2">Uncharacterized protein</fullName>
    </submittedName>
</protein>
<reference evidence="2 3" key="1">
    <citation type="journal article" date="2016" name="Genome Biol. Evol.">
        <title>Divergent and convergent evolution of fungal pathogenicity.</title>
        <authorList>
            <person name="Shang Y."/>
            <person name="Xiao G."/>
            <person name="Zheng P."/>
            <person name="Cen K."/>
            <person name="Zhan S."/>
            <person name="Wang C."/>
        </authorList>
    </citation>
    <scope>NUCLEOTIDE SEQUENCE [LARGE SCALE GENOMIC DNA]</scope>
    <source>
        <strain evidence="2 3">RCEF 264</strain>
    </source>
</reference>
<evidence type="ECO:0000313" key="3">
    <source>
        <dbReference type="Proteomes" id="UP000076874"/>
    </source>
</evidence>
<proteinExistence type="predicted"/>
<name>A0A167YZ37_9HYPO</name>
<feature type="compositionally biased region" description="Polar residues" evidence="1">
    <location>
        <begin position="335"/>
        <end position="344"/>
    </location>
</feature>
<feature type="region of interest" description="Disordered" evidence="1">
    <location>
        <begin position="323"/>
        <end position="344"/>
    </location>
</feature>
<gene>
    <name evidence="2" type="ORF">SPI_01447</name>
</gene>
<feature type="compositionally biased region" description="Basic and acidic residues" evidence="1">
    <location>
        <begin position="685"/>
        <end position="696"/>
    </location>
</feature>
<keyword evidence="3" id="KW-1185">Reference proteome</keyword>
<comment type="caution">
    <text evidence="2">The sequence shown here is derived from an EMBL/GenBank/DDBJ whole genome shotgun (WGS) entry which is preliminary data.</text>
</comment>